<dbReference type="PANTHER" id="PTHR11799:SF12">
    <property type="entry name" value="PARAOXONASE-RELATED"/>
    <property type="match status" value="1"/>
</dbReference>
<dbReference type="AlphaFoldDB" id="A0A9W4WR43"/>
<dbReference type="InterPro" id="IPR051288">
    <property type="entry name" value="Serum_paraoxonase/arylesterase"/>
</dbReference>
<accession>A0A9W4WR43</accession>
<reference evidence="2" key="1">
    <citation type="submission" date="2022-08" db="EMBL/GenBank/DDBJ databases">
        <authorList>
            <person name="Giroux E."/>
            <person name="Giroux E."/>
        </authorList>
    </citation>
    <scope>NUCLEOTIDE SEQUENCE</scope>
    <source>
        <strain evidence="2">H1091258</strain>
    </source>
</reference>
<evidence type="ECO:0000256" key="1">
    <source>
        <dbReference type="SAM" id="SignalP"/>
    </source>
</evidence>
<proteinExistence type="predicted"/>
<evidence type="ECO:0008006" key="4">
    <source>
        <dbReference type="Google" id="ProtNLM"/>
    </source>
</evidence>
<dbReference type="Gene3D" id="2.120.10.30">
    <property type="entry name" value="TolB, C-terminal domain"/>
    <property type="match status" value="1"/>
</dbReference>
<keyword evidence="3" id="KW-1185">Reference proteome</keyword>
<dbReference type="InterPro" id="IPR011042">
    <property type="entry name" value="6-blade_b-propeller_TolB-like"/>
</dbReference>
<evidence type="ECO:0000313" key="2">
    <source>
        <dbReference type="EMBL" id="CAI0654076.1"/>
    </source>
</evidence>
<gene>
    <name evidence="2" type="ORF">CGXH109_LOCUS134339</name>
</gene>
<evidence type="ECO:0000313" key="3">
    <source>
        <dbReference type="Proteomes" id="UP001152533"/>
    </source>
</evidence>
<keyword evidence="1" id="KW-0732">Signal</keyword>
<comment type="caution">
    <text evidence="2">The sequence shown here is derived from an EMBL/GenBank/DDBJ whole genome shotgun (WGS) entry which is preliminary data.</text>
</comment>
<dbReference type="Proteomes" id="UP001152533">
    <property type="component" value="Unassembled WGS sequence"/>
</dbReference>
<dbReference type="PANTHER" id="PTHR11799">
    <property type="entry name" value="PARAOXONASE"/>
    <property type="match status" value="1"/>
</dbReference>
<protein>
    <recommendedName>
        <fullName evidence="4">Serum paraoxonase/arylesterase</fullName>
    </recommendedName>
</protein>
<feature type="chain" id="PRO_5040825325" description="Serum paraoxonase/arylesterase" evidence="1">
    <location>
        <begin position="20"/>
        <end position="452"/>
    </location>
</feature>
<sequence>MAALVPVLVAGLAVFGGYTYGPAIKQTATVLGVSRTVNNTPVEHGGDLVYIGDTIHCEDIHHHEPSGLLFTACEDETETRKAWFPPLGTFEDPVKASKSTGSIHIIDPKARQDMTTKRLKFENFDSTFITHGIDVISDPEKAGAVYVFAVNHVPHADYLATKAGGQGDQKVLDKAQSRIEIFHHILGSSTIRHVRSVQHPLVKTPNDIFIKDPHSFYVTNDHFYREGTMRLIEDLWSGASWTDTIHVTIDKLSALKPTDGVTAQVAYEGMRNNNGLGHYKPGYILIDDCSGAAMHIGKLSSDSKNVTIDIEDSVHFDSFIDNPSYFNDPYKSETQDTSGFILPGLIRPIDIVKQIGDPTSNIGSIVWYAKPIANCDSAKADCWEKRALFEDDGTRIRSAAGAVLVAIDPAKENNKKKAWLFVTGFYSSAVVAVKVDLQRLSFDGQTSKKFFK</sequence>
<feature type="signal peptide" evidence="1">
    <location>
        <begin position="1"/>
        <end position="19"/>
    </location>
</feature>
<organism evidence="2 3">
    <name type="scientific">Colletotrichum noveboracense</name>
    <dbReference type="NCBI Taxonomy" id="2664923"/>
    <lineage>
        <taxon>Eukaryota</taxon>
        <taxon>Fungi</taxon>
        <taxon>Dikarya</taxon>
        <taxon>Ascomycota</taxon>
        <taxon>Pezizomycotina</taxon>
        <taxon>Sordariomycetes</taxon>
        <taxon>Hypocreomycetidae</taxon>
        <taxon>Glomerellales</taxon>
        <taxon>Glomerellaceae</taxon>
        <taxon>Colletotrichum</taxon>
        <taxon>Colletotrichum gloeosporioides species complex</taxon>
    </lineage>
</organism>
<name>A0A9W4WR43_9PEZI</name>
<dbReference type="EMBL" id="CAMGZC010001942">
    <property type="protein sequence ID" value="CAI0654076.1"/>
    <property type="molecule type" value="Genomic_DNA"/>
</dbReference>